<reference evidence="1 2" key="1">
    <citation type="journal article" date="2014" name="PLoS Genet.">
        <title>Phylogenetically driven sequencing of extremely halophilic archaea reveals strategies for static and dynamic osmo-response.</title>
        <authorList>
            <person name="Becker E.A."/>
            <person name="Seitzer P.M."/>
            <person name="Tritt A."/>
            <person name="Larsen D."/>
            <person name="Krusor M."/>
            <person name="Yao A.I."/>
            <person name="Wu D."/>
            <person name="Madern D."/>
            <person name="Eisen J.A."/>
            <person name="Darling A.E."/>
            <person name="Facciotti M.T."/>
        </authorList>
    </citation>
    <scope>NUCLEOTIDE SEQUENCE [LARGE SCALE GENOMIC DNA]</scope>
    <source>
        <strain evidence="1 2">JCM 14848</strain>
    </source>
</reference>
<dbReference type="Proteomes" id="UP000011513">
    <property type="component" value="Unassembled WGS sequence"/>
</dbReference>
<gene>
    <name evidence="1" type="ORF">C474_06532</name>
</gene>
<dbReference type="AlphaFoldDB" id="M0DAI1"/>
<evidence type="ECO:0000313" key="1">
    <source>
        <dbReference type="EMBL" id="ELZ32456.1"/>
    </source>
</evidence>
<sequence>MTALYLHPARSLRSLAEDGVLAPVQPDNWTVVVELTDSRRNLDVHSRSDGTFDEDEYLRQVLVDLLKFGNLLPFLLRHRCVNS</sequence>
<dbReference type="EMBL" id="AOIV01000011">
    <property type="protein sequence ID" value="ELZ32456.1"/>
    <property type="molecule type" value="Genomic_DNA"/>
</dbReference>
<comment type="caution">
    <text evidence="1">The sequence shown here is derived from an EMBL/GenBank/DDBJ whole genome shotgun (WGS) entry which is preliminary data.</text>
</comment>
<name>M0DAI1_HALPD</name>
<accession>M0DAI1</accession>
<protein>
    <submittedName>
        <fullName evidence="1">Uncharacterized protein</fullName>
    </submittedName>
</protein>
<evidence type="ECO:0000313" key="2">
    <source>
        <dbReference type="Proteomes" id="UP000011513"/>
    </source>
</evidence>
<proteinExistence type="predicted"/>
<dbReference type="InParanoid" id="M0DAI1"/>
<keyword evidence="2" id="KW-1185">Reference proteome</keyword>
<organism evidence="1 2">
    <name type="scientific">Halogeometricum pallidum JCM 14848</name>
    <dbReference type="NCBI Taxonomy" id="1227487"/>
    <lineage>
        <taxon>Archaea</taxon>
        <taxon>Methanobacteriati</taxon>
        <taxon>Methanobacteriota</taxon>
        <taxon>Stenosarchaea group</taxon>
        <taxon>Halobacteria</taxon>
        <taxon>Halobacteriales</taxon>
        <taxon>Haloferacaceae</taxon>
        <taxon>Halogeometricum</taxon>
    </lineage>
</organism>